<dbReference type="InterPro" id="IPR013924">
    <property type="entry name" value="RNase_H2_suC"/>
</dbReference>
<feature type="compositionally biased region" description="Low complexity" evidence="1">
    <location>
        <begin position="208"/>
        <end position="221"/>
    </location>
</feature>
<reference evidence="2" key="3">
    <citation type="submission" date="2025-09" db="UniProtKB">
        <authorList>
            <consortium name="Ensembl"/>
        </authorList>
    </citation>
    <scope>IDENTIFICATION</scope>
</reference>
<gene>
    <name evidence="2" type="primary">RNASEH2C</name>
</gene>
<dbReference type="GO" id="GO:0032299">
    <property type="term" value="C:ribonuclease H2 complex"/>
    <property type="evidence" value="ECO:0007669"/>
    <property type="project" value="Ensembl"/>
</dbReference>
<dbReference type="GeneTree" id="ENSGT00390000001568"/>
<feature type="compositionally biased region" description="Basic and acidic residues" evidence="1">
    <location>
        <begin position="91"/>
        <end position="103"/>
    </location>
</feature>
<proteinExistence type="predicted"/>
<evidence type="ECO:0000313" key="2">
    <source>
        <dbReference type="Ensembl" id="ENSPANP00000006759.2"/>
    </source>
</evidence>
<evidence type="ECO:0000313" key="3">
    <source>
        <dbReference type="Proteomes" id="UP000028761"/>
    </source>
</evidence>
<sequence length="246" mass="26218">MECGDEAAIERHRVHLRSATLRDAAPVALHLLPCEVAVDGPAPVGRFFTPAIRQGPEGLEVSFRGRCLRGEEVAVPPGLVGYVMVTEEKEVSMGKPDRLRDSGTDDQEESPLERDFDRFIGATASFSHFTLWGLETIPGPDAKVRGALTWPSLAAAVSRGVPSCPRVDGLGSTIGQTKPGGFYWVVRGKRSSLTTLPSMSRRGYSEQLGPSPGLGASLPPCLTSPTVEATPLADSRTGARGLRTRA</sequence>
<reference evidence="2 3" key="1">
    <citation type="submission" date="2012-03" db="EMBL/GenBank/DDBJ databases">
        <title>Whole Genome Assembly of Papio anubis.</title>
        <authorList>
            <person name="Liu Y.L."/>
            <person name="Abraham K.A."/>
            <person name="Akbar H.A."/>
            <person name="Ali S.A."/>
            <person name="Anosike U.A."/>
            <person name="Aqrawi P.A."/>
            <person name="Arias F.A."/>
            <person name="Attaway T.A."/>
            <person name="Awwad R.A."/>
            <person name="Babu C.B."/>
            <person name="Bandaranaike D.B."/>
            <person name="Battles P.B."/>
            <person name="Bell A.B."/>
            <person name="Beltran B.B."/>
            <person name="Berhane-Mersha D.B."/>
            <person name="Bess C.B."/>
            <person name="Bickham C.B."/>
            <person name="Bolden T.B."/>
            <person name="Carter K.C."/>
            <person name="Chau D.C."/>
            <person name="Chavez A.C."/>
            <person name="Clerc-Blankenburg K.C."/>
            <person name="Coyle M.C."/>
            <person name="Dao M.D."/>
            <person name="Davila M.L.D."/>
            <person name="Davy-Carroll L.D."/>
            <person name="Denson S.D."/>
            <person name="Dinh H.D."/>
            <person name="Fernandez S.F."/>
            <person name="Fernando P.F."/>
            <person name="Forbes L.F."/>
            <person name="Francis C.F."/>
            <person name="Francisco L.F."/>
            <person name="Fu Q.F."/>
            <person name="Garcia-Iii R.G."/>
            <person name="Garrett T.G."/>
            <person name="Gross S.G."/>
            <person name="Gubbala S.G."/>
            <person name="Hirani K.H."/>
            <person name="Hogues M.H."/>
            <person name="Hollins B.H."/>
            <person name="Jackson L.J."/>
            <person name="Javaid M.J."/>
            <person name="Jhangiani S.J."/>
            <person name="Johnson A.J."/>
            <person name="Johnson B.J."/>
            <person name="Jones J.J."/>
            <person name="Joshi V.J."/>
            <person name="Kalu J.K."/>
            <person name="Khan N.K."/>
            <person name="Korchina V.K."/>
            <person name="Kovar C.K."/>
            <person name="Lago L.L."/>
            <person name="Lara F.L."/>
            <person name="Le T.-K.L."/>
            <person name="Lee S.L."/>
            <person name="Legall-Iii F.L."/>
            <person name="Lemon S.L."/>
            <person name="Liu J.L."/>
            <person name="Liu Y.-S.L."/>
            <person name="Liyanage D.L."/>
            <person name="Lopez J.L."/>
            <person name="Lorensuhewa L.L."/>
            <person name="Mata R.M."/>
            <person name="Mathew T.M."/>
            <person name="Mercado C.M."/>
            <person name="Mercado I.M."/>
            <person name="Morales K.M."/>
            <person name="Morgan M.M."/>
            <person name="Munidasa M.M."/>
            <person name="Ngo D.N."/>
            <person name="Nguyen L.N."/>
            <person name="Nguyen T.N."/>
            <person name="Nguyen N.N."/>
            <person name="Obregon M.O."/>
            <person name="Okwuonu G.O."/>
            <person name="Ongeri F.O."/>
            <person name="Onwere C.O."/>
            <person name="Osifeso I.O."/>
            <person name="Parra A.P."/>
            <person name="Patil S.P."/>
            <person name="Perez A.P."/>
            <person name="Perez Y.P."/>
            <person name="Pham C.P."/>
            <person name="Pu L.-L.P."/>
            <person name="Puazo M.P."/>
            <person name="Quiroz J.Q."/>
            <person name="Rouhana J.R."/>
            <person name="Ruiz M.R."/>
            <person name="Ruiz S.-J.R."/>
            <person name="Saada N.S."/>
            <person name="Santibanez J.S."/>
            <person name="Scheel M.S."/>
            <person name="Schneider B.S."/>
            <person name="Simmons D.S."/>
            <person name="Sisson I.S."/>
            <person name="Tang L.-Y.T."/>
            <person name="Thornton R.T."/>
            <person name="Tisius J.T."/>
            <person name="Toledanes G.T."/>
            <person name="Trejos Z.T."/>
            <person name="Usmani K.U."/>
            <person name="Varghese R.V."/>
            <person name="Vattathil S.V."/>
            <person name="Vee V.V."/>
            <person name="Walker D.W."/>
            <person name="Weissenberger G.W."/>
            <person name="White C.W."/>
            <person name="Williams A.W."/>
            <person name="Woodworth J.W."/>
            <person name="Wright R.W."/>
            <person name="Zhu Y.Z."/>
            <person name="Han Y.H."/>
            <person name="Newsham I.N."/>
            <person name="Nazareth L.N."/>
            <person name="Worley K.W."/>
            <person name="Muzny D.M."/>
            <person name="Rogers J.R."/>
            <person name="Gibbs R.G."/>
        </authorList>
    </citation>
    <scope>NUCLEOTIDE SEQUENCE [LARGE SCALE GENOMIC DNA]</scope>
</reference>
<feature type="region of interest" description="Disordered" evidence="1">
    <location>
        <begin position="91"/>
        <end position="113"/>
    </location>
</feature>
<dbReference type="OMA" id="FDQFIGA"/>
<dbReference type="Ensembl" id="ENSPANT00000018413.3">
    <property type="protein sequence ID" value="ENSPANP00000006759.2"/>
    <property type="gene ID" value="ENSPANG00000015965.3"/>
</dbReference>
<dbReference type="AlphaFoldDB" id="A0A096N353"/>
<reference evidence="2" key="2">
    <citation type="submission" date="2025-08" db="UniProtKB">
        <authorList>
            <consortium name="Ensembl"/>
        </authorList>
    </citation>
    <scope>IDENTIFICATION</scope>
</reference>
<dbReference type="PANTHER" id="PTHR47063:SF1">
    <property type="entry name" value="RIBONUCLEASE H2 SUBUNIT C"/>
    <property type="match status" value="1"/>
</dbReference>
<name>A0A096N353_PAPAN</name>
<dbReference type="InterPro" id="IPR052863">
    <property type="entry name" value="RNase_H2_subunit_C"/>
</dbReference>
<dbReference type="Gene3D" id="2.40.128.680">
    <property type="match status" value="1"/>
</dbReference>
<dbReference type="Proteomes" id="UP000028761">
    <property type="component" value="Chromosome 12"/>
</dbReference>
<evidence type="ECO:0000256" key="1">
    <source>
        <dbReference type="SAM" id="MobiDB-lite"/>
    </source>
</evidence>
<dbReference type="CDD" id="cd09271">
    <property type="entry name" value="RNase_H2-C"/>
    <property type="match status" value="1"/>
</dbReference>
<organism evidence="2 3">
    <name type="scientific">Papio anubis</name>
    <name type="common">Olive baboon</name>
    <dbReference type="NCBI Taxonomy" id="9555"/>
    <lineage>
        <taxon>Eukaryota</taxon>
        <taxon>Metazoa</taxon>
        <taxon>Chordata</taxon>
        <taxon>Craniata</taxon>
        <taxon>Vertebrata</taxon>
        <taxon>Euteleostomi</taxon>
        <taxon>Mammalia</taxon>
        <taxon>Eutheria</taxon>
        <taxon>Euarchontoglires</taxon>
        <taxon>Primates</taxon>
        <taxon>Haplorrhini</taxon>
        <taxon>Catarrhini</taxon>
        <taxon>Cercopithecidae</taxon>
        <taxon>Cercopithecinae</taxon>
        <taxon>Papio</taxon>
    </lineage>
</organism>
<protein>
    <submittedName>
        <fullName evidence="2">Ribonuclease H2 subunit C</fullName>
    </submittedName>
</protein>
<dbReference type="HOGENOM" id="CLU_097632_3_0_1"/>
<dbReference type="GO" id="GO:0006401">
    <property type="term" value="P:RNA catabolic process"/>
    <property type="evidence" value="ECO:0007669"/>
    <property type="project" value="Ensembl"/>
</dbReference>
<dbReference type="Pfam" id="PF08615">
    <property type="entry name" value="RNase_H2_suC"/>
    <property type="match status" value="1"/>
</dbReference>
<accession>A0A096N353</accession>
<dbReference type="Bgee" id="ENSPANG00000015965">
    <property type="expression patterns" value="Expressed in lateral hypothalamic nucleus and 66 other cell types or tissues"/>
</dbReference>
<dbReference type="PANTHER" id="PTHR47063">
    <property type="entry name" value="RIBONUCLEASE H2 SUBUNIT C"/>
    <property type="match status" value="1"/>
</dbReference>
<dbReference type="STRING" id="9555.ENSPANP00000006759"/>
<dbReference type="eggNOG" id="ENOG502SBKV">
    <property type="taxonomic scope" value="Eukaryota"/>
</dbReference>
<keyword evidence="3" id="KW-1185">Reference proteome</keyword>
<feature type="region of interest" description="Disordered" evidence="1">
    <location>
        <begin position="195"/>
        <end position="246"/>
    </location>
</feature>